<name>A0A1R1JXE9_ALCXX</name>
<dbReference type="RefSeq" id="WP_076410154.1">
    <property type="nucleotide sequence ID" value="NZ_AP028040.1"/>
</dbReference>
<feature type="domain" description="FecR N-terminal" evidence="3">
    <location>
        <begin position="17"/>
        <end position="58"/>
    </location>
</feature>
<reference evidence="4 5" key="1">
    <citation type="submission" date="2016-09" db="EMBL/GenBank/DDBJ databases">
        <title>Phylogenomics of Achromobacter.</title>
        <authorList>
            <person name="Jeukens J."/>
            <person name="Freschi L."/>
            <person name="Vincent A.T."/>
            <person name="Emond-Rheault J.-G."/>
            <person name="Kukavica-Ibrulj I."/>
            <person name="Charette S.J."/>
            <person name="Levesque R.C."/>
        </authorList>
    </citation>
    <scope>NUCLEOTIDE SEQUENCE [LARGE SCALE GENOMIC DNA]</scope>
    <source>
        <strain evidence="4 5">AUS488</strain>
    </source>
</reference>
<dbReference type="InterPro" id="IPR012373">
    <property type="entry name" value="Ferrdict_sens_TM"/>
</dbReference>
<feature type="region of interest" description="Disordered" evidence="1">
    <location>
        <begin position="68"/>
        <end position="105"/>
    </location>
</feature>
<dbReference type="Proteomes" id="UP000187251">
    <property type="component" value="Unassembled WGS sequence"/>
</dbReference>
<dbReference type="AlphaFoldDB" id="A0A1R1JXE9"/>
<dbReference type="Gene3D" id="2.60.120.1440">
    <property type="match status" value="1"/>
</dbReference>
<dbReference type="PANTHER" id="PTHR30273">
    <property type="entry name" value="PERIPLASMIC SIGNAL SENSOR AND SIGMA FACTOR ACTIVATOR FECR-RELATED"/>
    <property type="match status" value="1"/>
</dbReference>
<dbReference type="PANTHER" id="PTHR30273:SF2">
    <property type="entry name" value="PROTEIN FECR"/>
    <property type="match status" value="1"/>
</dbReference>
<dbReference type="PIRSF" id="PIRSF018266">
    <property type="entry name" value="FecR"/>
    <property type="match status" value="1"/>
</dbReference>
<dbReference type="Pfam" id="PF04773">
    <property type="entry name" value="FecR"/>
    <property type="match status" value="1"/>
</dbReference>
<dbReference type="InterPro" id="IPR032623">
    <property type="entry name" value="FecR_N"/>
</dbReference>
<accession>A0A1R1JXE9</accession>
<evidence type="ECO:0000313" key="4">
    <source>
        <dbReference type="EMBL" id="OMG90796.1"/>
    </source>
</evidence>
<dbReference type="Pfam" id="PF16220">
    <property type="entry name" value="DUF4880"/>
    <property type="match status" value="1"/>
</dbReference>
<dbReference type="InterPro" id="IPR006860">
    <property type="entry name" value="FecR"/>
</dbReference>
<comment type="caution">
    <text evidence="4">The sequence shown here is derived from an EMBL/GenBank/DDBJ whole genome shotgun (WGS) entry which is preliminary data.</text>
</comment>
<dbReference type="OrthoDB" id="8617634at2"/>
<organism evidence="4 5">
    <name type="scientific">Alcaligenes xylosoxydans xylosoxydans</name>
    <name type="common">Achromobacter xylosoxidans</name>
    <dbReference type="NCBI Taxonomy" id="85698"/>
    <lineage>
        <taxon>Bacteria</taxon>
        <taxon>Pseudomonadati</taxon>
        <taxon>Pseudomonadota</taxon>
        <taxon>Betaproteobacteria</taxon>
        <taxon>Burkholderiales</taxon>
        <taxon>Alcaligenaceae</taxon>
        <taxon>Achromobacter</taxon>
    </lineage>
</organism>
<evidence type="ECO:0000259" key="3">
    <source>
        <dbReference type="Pfam" id="PF16220"/>
    </source>
</evidence>
<sequence length="358" mass="38255">MTDPSSSASPDALALHEAAAEWLVRRQDATWSAADQRELDAWLAAHPAHRQAFARVSRTWQDLARTPRPALASDGQAAAATPRPAPAARPAPAPRRDEGRAPGRPGFWQTLPGLAAFPKALAAVCAVLVIGGGYGWYRWDNTPGYVLDVSTAAGEIRQLDLPDGSRIALNFGSTLQVRYYPRRREVVLNQGEGFFDVARDTGRPFTVDARQSRITVVGTAFNVRATPQAVIVKVLHGRVRVQPDRDHGGQALSLGAEQGVSVDARAATYQTVAVAADSVGGWRNGRLVFRRTPLGEVAQEVAQYLGKPVALASPDLKTLPVSGFAATNAPAAFLEALPDLLPVRVTRAADGGYLILAR</sequence>
<proteinExistence type="predicted"/>
<feature type="domain" description="FecR protein" evidence="2">
    <location>
        <begin position="148"/>
        <end position="240"/>
    </location>
</feature>
<feature type="compositionally biased region" description="Pro residues" evidence="1">
    <location>
        <begin position="83"/>
        <end position="93"/>
    </location>
</feature>
<evidence type="ECO:0000259" key="2">
    <source>
        <dbReference type="Pfam" id="PF04773"/>
    </source>
</evidence>
<dbReference type="GO" id="GO:0016989">
    <property type="term" value="F:sigma factor antagonist activity"/>
    <property type="evidence" value="ECO:0007669"/>
    <property type="project" value="TreeGrafter"/>
</dbReference>
<evidence type="ECO:0000313" key="5">
    <source>
        <dbReference type="Proteomes" id="UP000187251"/>
    </source>
</evidence>
<evidence type="ECO:0000256" key="1">
    <source>
        <dbReference type="SAM" id="MobiDB-lite"/>
    </source>
</evidence>
<dbReference type="EMBL" id="MJMN01000005">
    <property type="protein sequence ID" value="OMG90796.1"/>
    <property type="molecule type" value="Genomic_DNA"/>
</dbReference>
<protein>
    <submittedName>
        <fullName evidence="4">Iron dicitrate transport regulator FecR</fullName>
    </submittedName>
</protein>
<gene>
    <name evidence="4" type="ORF">BIZ92_21075</name>
</gene>